<comment type="caution">
    <text evidence="1">The sequence shown here is derived from an EMBL/GenBank/DDBJ whole genome shotgun (WGS) entry which is preliminary data.</text>
</comment>
<dbReference type="Proteomes" id="UP000838763">
    <property type="component" value="Unassembled WGS sequence"/>
</dbReference>
<evidence type="ECO:0000313" key="2">
    <source>
        <dbReference type="Proteomes" id="UP000838763"/>
    </source>
</evidence>
<dbReference type="OrthoDB" id="7042322at2759"/>
<dbReference type="Gene3D" id="3.90.1150.10">
    <property type="entry name" value="Aspartate Aminotransferase, domain 1"/>
    <property type="match status" value="1"/>
</dbReference>
<dbReference type="InterPro" id="IPR015422">
    <property type="entry name" value="PyrdxlP-dep_Trfase_small"/>
</dbReference>
<dbReference type="PANTHER" id="PTHR42858:SF1">
    <property type="entry name" value="LD15494P"/>
    <property type="match status" value="1"/>
</dbReference>
<name>A0A9P1M9G2_9PEZI</name>
<keyword evidence="2" id="KW-1185">Reference proteome</keyword>
<dbReference type="PANTHER" id="PTHR42858">
    <property type="entry name" value="AMINOTRANSFERASE"/>
    <property type="match status" value="1"/>
</dbReference>
<evidence type="ECO:0000313" key="1">
    <source>
        <dbReference type="EMBL" id="CAI4213285.1"/>
    </source>
</evidence>
<protein>
    <submittedName>
        <fullName evidence="1">Uncharacterized protein</fullName>
    </submittedName>
</protein>
<dbReference type="EMBL" id="CALLCH030000007">
    <property type="protein sequence ID" value="CAI4213285.1"/>
    <property type="molecule type" value="Genomic_DNA"/>
</dbReference>
<proteinExistence type="predicted"/>
<dbReference type="InterPro" id="IPR015421">
    <property type="entry name" value="PyrdxlP-dep_Trfase_major"/>
</dbReference>
<reference evidence="1" key="1">
    <citation type="submission" date="2022-11" db="EMBL/GenBank/DDBJ databases">
        <authorList>
            <person name="Scott C."/>
            <person name="Bruce N."/>
        </authorList>
    </citation>
    <scope>NUCLEOTIDE SEQUENCE</scope>
</reference>
<dbReference type="InterPro" id="IPR015424">
    <property type="entry name" value="PyrdxlP-dep_Trfase"/>
</dbReference>
<dbReference type="AlphaFoldDB" id="A0A9P1M9G2"/>
<sequence>MGRPETTINLLRGWPAAELLPSKDLQKAAEELLSDPAESAVALQYGPDAGPTLLRDALALWLAKAYNVTPNRNRICITGGASQNLACILQRFADPNFTRLRAVPEDVEGVDVAYLARGLELANSETRFTTSVGLTSLSPNAPFTYGYHLI</sequence>
<dbReference type="SUPFAM" id="SSF53383">
    <property type="entry name" value="PLP-dependent transferases"/>
    <property type="match status" value="1"/>
</dbReference>
<dbReference type="Gene3D" id="3.40.640.10">
    <property type="entry name" value="Type I PLP-dependent aspartate aminotransferase-like (Major domain)"/>
    <property type="match status" value="1"/>
</dbReference>
<organism evidence="1 2">
    <name type="scientific">Parascedosporium putredinis</name>
    <dbReference type="NCBI Taxonomy" id="1442378"/>
    <lineage>
        <taxon>Eukaryota</taxon>
        <taxon>Fungi</taxon>
        <taxon>Dikarya</taxon>
        <taxon>Ascomycota</taxon>
        <taxon>Pezizomycotina</taxon>
        <taxon>Sordariomycetes</taxon>
        <taxon>Hypocreomycetidae</taxon>
        <taxon>Microascales</taxon>
        <taxon>Microascaceae</taxon>
        <taxon>Parascedosporium</taxon>
    </lineage>
</organism>
<accession>A0A9P1M9G2</accession>
<dbReference type="GO" id="GO:0047536">
    <property type="term" value="F:2-aminoadipate transaminase activity"/>
    <property type="evidence" value="ECO:0007669"/>
    <property type="project" value="TreeGrafter"/>
</dbReference>
<gene>
    <name evidence="1" type="ORF">PPNO1_LOCUS3033</name>
</gene>